<protein>
    <submittedName>
        <fullName evidence="2">Uncharacterized protein</fullName>
    </submittedName>
</protein>
<dbReference type="EMBL" id="GBRH01180362">
    <property type="protein sequence ID" value="JAE17534.1"/>
    <property type="molecule type" value="Transcribed_RNA"/>
</dbReference>
<feature type="transmembrane region" description="Helical" evidence="1">
    <location>
        <begin position="21"/>
        <end position="39"/>
    </location>
</feature>
<sequence>MKNWGLVSNIVGCLLEERRPFFCRITAWLFLIYNVLLSYHHPQLHVAVSNLVNQLLGS</sequence>
<accession>A0A0A9G218</accession>
<dbReference type="AlphaFoldDB" id="A0A0A9G218"/>
<evidence type="ECO:0000256" key="1">
    <source>
        <dbReference type="SAM" id="Phobius"/>
    </source>
</evidence>
<name>A0A0A9G218_ARUDO</name>
<keyword evidence="1" id="KW-1133">Transmembrane helix</keyword>
<keyword evidence="1" id="KW-0812">Transmembrane</keyword>
<proteinExistence type="predicted"/>
<evidence type="ECO:0000313" key="2">
    <source>
        <dbReference type="EMBL" id="JAE17534.1"/>
    </source>
</evidence>
<organism evidence="2">
    <name type="scientific">Arundo donax</name>
    <name type="common">Giant reed</name>
    <name type="synonym">Donax arundinaceus</name>
    <dbReference type="NCBI Taxonomy" id="35708"/>
    <lineage>
        <taxon>Eukaryota</taxon>
        <taxon>Viridiplantae</taxon>
        <taxon>Streptophyta</taxon>
        <taxon>Embryophyta</taxon>
        <taxon>Tracheophyta</taxon>
        <taxon>Spermatophyta</taxon>
        <taxon>Magnoliopsida</taxon>
        <taxon>Liliopsida</taxon>
        <taxon>Poales</taxon>
        <taxon>Poaceae</taxon>
        <taxon>PACMAD clade</taxon>
        <taxon>Arundinoideae</taxon>
        <taxon>Arundineae</taxon>
        <taxon>Arundo</taxon>
    </lineage>
</organism>
<keyword evidence="1" id="KW-0472">Membrane</keyword>
<reference evidence="2" key="1">
    <citation type="submission" date="2014-09" db="EMBL/GenBank/DDBJ databases">
        <authorList>
            <person name="Magalhaes I.L.F."/>
            <person name="Oliveira U."/>
            <person name="Santos F.R."/>
            <person name="Vidigal T.H.D.A."/>
            <person name="Brescovit A.D."/>
            <person name="Santos A.J."/>
        </authorList>
    </citation>
    <scope>NUCLEOTIDE SEQUENCE</scope>
    <source>
        <tissue evidence="2">Shoot tissue taken approximately 20 cm above the soil surface</tissue>
    </source>
</reference>
<reference evidence="2" key="2">
    <citation type="journal article" date="2015" name="Data Brief">
        <title>Shoot transcriptome of the giant reed, Arundo donax.</title>
        <authorList>
            <person name="Barrero R.A."/>
            <person name="Guerrero F.D."/>
            <person name="Moolhuijzen P."/>
            <person name="Goolsby J.A."/>
            <person name="Tidwell J."/>
            <person name="Bellgard S.E."/>
            <person name="Bellgard M.I."/>
        </authorList>
    </citation>
    <scope>NUCLEOTIDE SEQUENCE</scope>
    <source>
        <tissue evidence="2">Shoot tissue taken approximately 20 cm above the soil surface</tissue>
    </source>
</reference>